<organism evidence="1">
    <name type="scientific">hydrothermal vent metagenome</name>
    <dbReference type="NCBI Taxonomy" id="652676"/>
    <lineage>
        <taxon>unclassified sequences</taxon>
        <taxon>metagenomes</taxon>
        <taxon>ecological metagenomes</taxon>
    </lineage>
</organism>
<protein>
    <recommendedName>
        <fullName evidence="2">DUF3499 family protein</fullName>
    </recommendedName>
</protein>
<gene>
    <name evidence="1" type="ORF">MNBD_ACTINO01-501</name>
</gene>
<proteinExistence type="predicted"/>
<dbReference type="EMBL" id="UOEI01000361">
    <property type="protein sequence ID" value="VAW03283.1"/>
    <property type="molecule type" value="Genomic_DNA"/>
</dbReference>
<dbReference type="InterPro" id="IPR021888">
    <property type="entry name" value="DUF3499"/>
</dbReference>
<sequence>MMVPCIRCTGRATTVLTYDHKIAEAYLDDVRGDERVYDGMLLCETHAGRFSAPRGWETIDRRGNTPRLFTEGSQD</sequence>
<evidence type="ECO:0008006" key="2">
    <source>
        <dbReference type="Google" id="ProtNLM"/>
    </source>
</evidence>
<name>A0A3B0SGL0_9ZZZZ</name>
<reference evidence="1" key="1">
    <citation type="submission" date="2018-06" db="EMBL/GenBank/DDBJ databases">
        <authorList>
            <person name="Zhirakovskaya E."/>
        </authorList>
    </citation>
    <scope>NUCLEOTIDE SEQUENCE</scope>
</reference>
<accession>A0A3B0SGL0</accession>
<evidence type="ECO:0000313" key="1">
    <source>
        <dbReference type="EMBL" id="VAW03283.1"/>
    </source>
</evidence>
<dbReference type="Pfam" id="PF12005">
    <property type="entry name" value="DUF3499"/>
    <property type="match status" value="1"/>
</dbReference>
<dbReference type="AlphaFoldDB" id="A0A3B0SGL0"/>